<evidence type="ECO:0000313" key="3">
    <source>
        <dbReference type="Proteomes" id="UP000041254"/>
    </source>
</evidence>
<reference evidence="2 3" key="1">
    <citation type="submission" date="2014-11" db="EMBL/GenBank/DDBJ databases">
        <authorList>
            <person name="Zhu J."/>
            <person name="Qi W."/>
            <person name="Song R."/>
        </authorList>
    </citation>
    <scope>NUCLEOTIDE SEQUENCE [LARGE SCALE GENOMIC DNA]</scope>
</reference>
<evidence type="ECO:0000313" key="2">
    <source>
        <dbReference type="EMBL" id="CEM04515.1"/>
    </source>
</evidence>
<proteinExistence type="predicted"/>
<keyword evidence="3" id="KW-1185">Reference proteome</keyword>
<feature type="compositionally biased region" description="Low complexity" evidence="1">
    <location>
        <begin position="136"/>
        <end position="158"/>
    </location>
</feature>
<dbReference type="EMBL" id="CDMY01000352">
    <property type="protein sequence ID" value="CEM04515.1"/>
    <property type="molecule type" value="Genomic_DNA"/>
</dbReference>
<dbReference type="InParanoid" id="A0A0G4EYS8"/>
<protein>
    <submittedName>
        <fullName evidence="2">Uncharacterized protein</fullName>
    </submittedName>
</protein>
<organism evidence="2 3">
    <name type="scientific">Vitrella brassicaformis (strain CCMP3155)</name>
    <dbReference type="NCBI Taxonomy" id="1169540"/>
    <lineage>
        <taxon>Eukaryota</taxon>
        <taxon>Sar</taxon>
        <taxon>Alveolata</taxon>
        <taxon>Colpodellida</taxon>
        <taxon>Vitrellaceae</taxon>
        <taxon>Vitrella</taxon>
    </lineage>
</organism>
<accession>A0A0G4EYS8</accession>
<dbReference type="AlphaFoldDB" id="A0A0G4EYS8"/>
<dbReference type="Proteomes" id="UP000041254">
    <property type="component" value="Unassembled WGS sequence"/>
</dbReference>
<gene>
    <name evidence="2" type="ORF">Vbra_21165</name>
</gene>
<feature type="compositionally biased region" description="Polar residues" evidence="1">
    <location>
        <begin position="120"/>
        <end position="129"/>
    </location>
</feature>
<evidence type="ECO:0000256" key="1">
    <source>
        <dbReference type="SAM" id="MobiDB-lite"/>
    </source>
</evidence>
<sequence length="158" mass="16903">MDLACTVCQTQYFPQKGDRVYDVSVKTGDSDAEESLVLVFSSEAAIKLLNNRHDMTVCRSFHALSVRYCSIEGPGAAVTLTLLTPSTNLLTLTFDSHTNRDEFISALRSTPGISLDPRGSNESYVTAVSSYPPDESANLSSRAAASPSPSQPLVQPGA</sequence>
<dbReference type="VEuPathDB" id="CryptoDB:Vbra_21165"/>
<feature type="region of interest" description="Disordered" evidence="1">
    <location>
        <begin position="115"/>
        <end position="158"/>
    </location>
</feature>
<name>A0A0G4EYS8_VITBC</name>